<comment type="caution">
    <text evidence="6">The sequence shown here is derived from an EMBL/GenBank/DDBJ whole genome shotgun (WGS) entry which is preliminary data.</text>
</comment>
<dbReference type="Proteomes" id="UP001596417">
    <property type="component" value="Unassembled WGS sequence"/>
</dbReference>
<evidence type="ECO:0000256" key="1">
    <source>
        <dbReference type="ARBA" id="ARBA00023015"/>
    </source>
</evidence>
<gene>
    <name evidence="6" type="ORF">ACFQL7_17940</name>
</gene>
<evidence type="ECO:0000313" key="6">
    <source>
        <dbReference type="EMBL" id="MFC7191496.1"/>
    </source>
</evidence>
<evidence type="ECO:0000256" key="3">
    <source>
        <dbReference type="ARBA" id="ARBA00023163"/>
    </source>
</evidence>
<keyword evidence="7" id="KW-1185">Reference proteome</keyword>
<dbReference type="PANTHER" id="PTHR33204">
    <property type="entry name" value="TRANSCRIPTIONAL REGULATOR, MARR FAMILY"/>
    <property type="match status" value="1"/>
</dbReference>
<evidence type="ECO:0000256" key="4">
    <source>
        <dbReference type="SAM" id="MobiDB-lite"/>
    </source>
</evidence>
<dbReference type="PROSITE" id="PS51118">
    <property type="entry name" value="HTH_HXLR"/>
    <property type="match status" value="1"/>
</dbReference>
<keyword evidence="1" id="KW-0805">Transcription regulation</keyword>
<dbReference type="EMBL" id="JBHTAX010000001">
    <property type="protein sequence ID" value="MFC7191496.1"/>
    <property type="molecule type" value="Genomic_DNA"/>
</dbReference>
<keyword evidence="3" id="KW-0804">Transcription</keyword>
<dbReference type="PANTHER" id="PTHR33204:SF18">
    <property type="entry name" value="TRANSCRIPTIONAL REGULATORY PROTEIN"/>
    <property type="match status" value="1"/>
</dbReference>
<feature type="region of interest" description="Disordered" evidence="4">
    <location>
        <begin position="1"/>
        <end position="20"/>
    </location>
</feature>
<evidence type="ECO:0000259" key="5">
    <source>
        <dbReference type="PROSITE" id="PS51118"/>
    </source>
</evidence>
<protein>
    <submittedName>
        <fullName evidence="6">Winged helix-turn-helix transcriptional regulator</fullName>
    </submittedName>
</protein>
<dbReference type="SUPFAM" id="SSF46785">
    <property type="entry name" value="Winged helix' DNA-binding domain"/>
    <property type="match status" value="1"/>
</dbReference>
<organism evidence="6 7">
    <name type="scientific">Halocatena marina</name>
    <dbReference type="NCBI Taxonomy" id="2934937"/>
    <lineage>
        <taxon>Archaea</taxon>
        <taxon>Methanobacteriati</taxon>
        <taxon>Methanobacteriota</taxon>
        <taxon>Stenosarchaea group</taxon>
        <taxon>Halobacteria</taxon>
        <taxon>Halobacteriales</taxon>
        <taxon>Natronomonadaceae</taxon>
        <taxon>Halocatena</taxon>
    </lineage>
</organism>
<evidence type="ECO:0000256" key="2">
    <source>
        <dbReference type="ARBA" id="ARBA00023125"/>
    </source>
</evidence>
<name>A0ABD5YQE8_9EURY</name>
<proteinExistence type="predicted"/>
<dbReference type="GeneID" id="76201230"/>
<evidence type="ECO:0000313" key="7">
    <source>
        <dbReference type="Proteomes" id="UP001596417"/>
    </source>
</evidence>
<sequence length="121" mass="13995">MTDSEPEQNDSLAAMLAGPTPEIDVEEKEELFDLFGRAHVIPILNEFASASDPRRFTDLRSRLDIPPTTLTERLQELTDADFITRRSYDEIPPRVEYSATEKTTDLVPMFEYLCRWAVYHQ</sequence>
<dbReference type="InterPro" id="IPR036390">
    <property type="entry name" value="WH_DNA-bd_sf"/>
</dbReference>
<dbReference type="InterPro" id="IPR002577">
    <property type="entry name" value="HTH_HxlR"/>
</dbReference>
<keyword evidence="2" id="KW-0238">DNA-binding</keyword>
<dbReference type="RefSeq" id="WP_264555610.1">
    <property type="nucleotide sequence ID" value="NZ_CP109979.1"/>
</dbReference>
<dbReference type="Pfam" id="PF01638">
    <property type="entry name" value="HxlR"/>
    <property type="match status" value="1"/>
</dbReference>
<accession>A0ABD5YQE8</accession>
<dbReference type="InterPro" id="IPR036388">
    <property type="entry name" value="WH-like_DNA-bd_sf"/>
</dbReference>
<reference evidence="6 7" key="1">
    <citation type="journal article" date="2019" name="Int. J. Syst. Evol. Microbiol.">
        <title>The Global Catalogue of Microorganisms (GCM) 10K type strain sequencing project: providing services to taxonomists for standard genome sequencing and annotation.</title>
        <authorList>
            <consortium name="The Broad Institute Genomics Platform"/>
            <consortium name="The Broad Institute Genome Sequencing Center for Infectious Disease"/>
            <person name="Wu L."/>
            <person name="Ma J."/>
        </authorList>
    </citation>
    <scope>NUCLEOTIDE SEQUENCE [LARGE SCALE GENOMIC DNA]</scope>
    <source>
        <strain evidence="6 7">RDMS1</strain>
    </source>
</reference>
<dbReference type="AlphaFoldDB" id="A0ABD5YQE8"/>
<dbReference type="Gene3D" id="1.10.10.10">
    <property type="entry name" value="Winged helix-like DNA-binding domain superfamily/Winged helix DNA-binding domain"/>
    <property type="match status" value="1"/>
</dbReference>
<feature type="domain" description="HTH hxlR-type" evidence="5">
    <location>
        <begin position="20"/>
        <end position="121"/>
    </location>
</feature>
<dbReference type="GO" id="GO:0003677">
    <property type="term" value="F:DNA binding"/>
    <property type="evidence" value="ECO:0007669"/>
    <property type="project" value="UniProtKB-KW"/>
</dbReference>